<feature type="domain" description="G-patch" evidence="5">
    <location>
        <begin position="1069"/>
        <end position="1115"/>
    </location>
</feature>
<name>A0A261XZJ0_9FUNG</name>
<evidence type="ECO:0000256" key="4">
    <source>
        <dbReference type="SAM" id="Phobius"/>
    </source>
</evidence>
<feature type="compositionally biased region" description="Basic and acidic residues" evidence="3">
    <location>
        <begin position="1350"/>
        <end position="1362"/>
    </location>
</feature>
<dbReference type="PROSITE" id="PS50174">
    <property type="entry name" value="G_PATCH"/>
    <property type="match status" value="1"/>
</dbReference>
<reference evidence="6 7" key="1">
    <citation type="journal article" date="2017" name="Mycologia">
        <title>Bifiguratus adelaidae, gen. et sp. nov., a new member of Mucoromycotina in endophytic and soil-dwelling habitats.</title>
        <authorList>
            <person name="Torres-Cruz T.J."/>
            <person name="Billingsley Tobias T.L."/>
            <person name="Almatruk M."/>
            <person name="Hesse C."/>
            <person name="Kuske C.R."/>
            <person name="Desiro A."/>
            <person name="Benucci G.M."/>
            <person name="Bonito G."/>
            <person name="Stajich J.E."/>
            <person name="Dunlap C."/>
            <person name="Arnold A.E."/>
            <person name="Porras-Alfaro A."/>
        </authorList>
    </citation>
    <scope>NUCLEOTIDE SEQUENCE [LARGE SCALE GENOMIC DNA]</scope>
    <source>
        <strain evidence="6 7">AZ0501</strain>
    </source>
</reference>
<keyword evidence="1" id="KW-0732">Signal</keyword>
<dbReference type="EMBL" id="MVBO01000069">
    <property type="protein sequence ID" value="OZJ03776.1"/>
    <property type="molecule type" value="Genomic_DNA"/>
</dbReference>
<dbReference type="InterPro" id="IPR050656">
    <property type="entry name" value="PINX1"/>
</dbReference>
<keyword evidence="7" id="KW-1185">Reference proteome</keyword>
<sequence length="1414" mass="161989">MLVRYCARRVPVLAARAYASRANTLSGKPMHEVLENKRVADMLKDYHCVNSQVVHWGDQDAFGHLNNVEYLRYFESGRLAYFERLAAYLDQPFFDGFFYGKAIGPIAKSQSCKYKQVVTYPDTLAIGTTVRKLDADRFTMEHLAISLKTEAIVASGDCVVVTYDYRKATKVPMPLELIKAWHQLERERMTPTSQSVISRPTRKASYRKADSAPYIQVDNGYFFNGPGEESGYEKPTGLNGVFHDRHFTYPRKKRLHSRQLYLRLGVVLFIFLTLLGAIRLWRRPSLSTHKHITSTSPLPPTKPQQDHYLLYRILGNDLPPRHKPGQTLSNLRFILEHEPAFPNTLKYWVLNRIVDPTNEAVIISLLKQHDQKYIRIPFDEEEYSKVDFRLEDFPEPDFMHSDEYMRFSKVAKLRTIDYTYHDKNLYAMNNNGGRNTVLRHAKSIDWRNARWILPLDGNCYLTAEAMEEIQTQLRTYGDQYKYFVVPMARLLNNSMVFDHPDQRPKTPEEPQIIFRNDAQEVYNLNMRYGRRSKLELLWRLGALETRRALNKPVVPWETQERPYSEDKGNFKNVGWVFRLFSGQAQQEENKKEATSIRAFNRLLAIQDFLDGLDEKIARRTFRQEHLLVYDEERLKESRFLYWGGDQAVNHIVGEIVQAANRIVFDLHAMFHVEENATKPSEGNVTTIQANRHGHFLKADFMADPEAIASRDITNLNLPTLFENITTLALAHYYMSDEAYGRWSANLVRFHFLNAYPIDNQDDYHGSRSIPEEGSYLEFLSDQGYSFPSLSRVPRLIPKYRNSTVPIPSQLTTTDIAHFLDSLRLLRRAHALTHKEYLDLQSYLADWLEYLVNSPTGIHLAQMPDHRGTLYDFQAASLAAFTDDLRLFLRIVNRSRMRIGKMFTATGDQPFQRRFVENKLSKAQVQRMTLVDGNTSPDIAGSDNPLLFHFTMLNLQYWTQFARAIQNSKVDRDIWGYEAKNGASIRKSVVAFLRQHQQLDTSPDVGMRKRLAPLYHLARHTEVHSQETIASEAWDQLGQSWGERLDAWSGIDPSITNPVPGDASSIVAVRKARGVEQLEKYGWSKGQGLGKNRDGIKKAISIAKKDDTKGVGAKDQWDFAWWDHLYNKSAVNVDIVKEGNEVKISTKDTNDHQRSSTGIISTHRPAKGIKVKEPEPVQKVEEAVKSAKNDMAKRIASSMLYGAFVKSASTSLQASEASSAVSTPGATEPEILDYSQKVTDEELFAACEGRTARKGAVYDQTGKLTRVVDKKRKRNGQEDAVFEVDSSSEPLQSAKKAKKEKRDKDVKKSEKKEKKKVKEKASVADRADSQTKRETKAKKEKKEKKDKKATRKETKESIRKTSQDADSSTSTIPTPSIDTHSSSDDAADKDRKTLKRTDKKGKKKHSRHDGSPRNP</sequence>
<dbReference type="InterPro" id="IPR000467">
    <property type="entry name" value="G_patch_dom"/>
</dbReference>
<organism evidence="6 7">
    <name type="scientific">Bifiguratus adelaidae</name>
    <dbReference type="NCBI Taxonomy" id="1938954"/>
    <lineage>
        <taxon>Eukaryota</taxon>
        <taxon>Fungi</taxon>
        <taxon>Fungi incertae sedis</taxon>
        <taxon>Mucoromycota</taxon>
        <taxon>Mucoromycotina</taxon>
        <taxon>Endogonomycetes</taxon>
        <taxon>Endogonales</taxon>
        <taxon>Endogonales incertae sedis</taxon>
        <taxon>Bifiguratus</taxon>
    </lineage>
</organism>
<feature type="transmembrane region" description="Helical" evidence="4">
    <location>
        <begin position="260"/>
        <end position="281"/>
    </location>
</feature>
<feature type="compositionally biased region" description="Basic and acidic residues" evidence="3">
    <location>
        <begin position="1318"/>
        <end position="1333"/>
    </location>
</feature>
<dbReference type="CDD" id="cd00586">
    <property type="entry name" value="4HBT"/>
    <property type="match status" value="1"/>
</dbReference>
<protein>
    <recommendedName>
        <fullName evidence="5">G-patch domain-containing protein</fullName>
    </recommendedName>
</protein>
<keyword evidence="2" id="KW-0456">Lyase</keyword>
<proteinExistence type="predicted"/>
<feature type="compositionally biased region" description="Basic and acidic residues" evidence="3">
    <location>
        <begin position="1299"/>
        <end position="1311"/>
    </location>
</feature>
<evidence type="ECO:0000259" key="5">
    <source>
        <dbReference type="PROSITE" id="PS50174"/>
    </source>
</evidence>
<keyword evidence="4" id="KW-0812">Transmembrane</keyword>
<dbReference type="GO" id="GO:0005730">
    <property type="term" value="C:nucleolus"/>
    <property type="evidence" value="ECO:0007669"/>
    <property type="project" value="TreeGrafter"/>
</dbReference>
<comment type="caution">
    <text evidence="6">The sequence shown here is derived from an EMBL/GenBank/DDBJ whole genome shotgun (WGS) entry which is preliminary data.</text>
</comment>
<dbReference type="InterPro" id="IPR008397">
    <property type="entry name" value="Alginate_lyase_dom"/>
</dbReference>
<dbReference type="PANTHER" id="PTHR23149">
    <property type="entry name" value="G PATCH DOMAIN CONTAINING PROTEIN"/>
    <property type="match status" value="1"/>
</dbReference>
<dbReference type="SUPFAM" id="SSF54637">
    <property type="entry name" value="Thioesterase/thiol ester dehydrase-isomerase"/>
    <property type="match status" value="1"/>
</dbReference>
<feature type="compositionally biased region" description="Basic and acidic residues" evidence="3">
    <location>
        <begin position="1380"/>
        <end position="1390"/>
    </location>
</feature>
<dbReference type="Gene3D" id="3.10.129.10">
    <property type="entry name" value="Hotdog Thioesterase"/>
    <property type="match status" value="1"/>
</dbReference>
<gene>
    <name evidence="6" type="ORF">BZG36_03464</name>
</gene>
<dbReference type="Proteomes" id="UP000242875">
    <property type="component" value="Unassembled WGS sequence"/>
</dbReference>
<accession>A0A261XZJ0</accession>
<dbReference type="InterPro" id="IPR008929">
    <property type="entry name" value="Chondroitin_lyas"/>
</dbReference>
<dbReference type="GO" id="GO:0042597">
    <property type="term" value="C:periplasmic space"/>
    <property type="evidence" value="ECO:0007669"/>
    <property type="project" value="InterPro"/>
</dbReference>
<dbReference type="Pfam" id="PF13279">
    <property type="entry name" value="4HBT_2"/>
    <property type="match status" value="1"/>
</dbReference>
<dbReference type="Pfam" id="PF01585">
    <property type="entry name" value="G-patch"/>
    <property type="match status" value="1"/>
</dbReference>
<dbReference type="GO" id="GO:0016829">
    <property type="term" value="F:lyase activity"/>
    <property type="evidence" value="ECO:0007669"/>
    <property type="project" value="UniProtKB-KW"/>
</dbReference>
<dbReference type="SMART" id="SM00443">
    <property type="entry name" value="G_patch"/>
    <property type="match status" value="1"/>
</dbReference>
<evidence type="ECO:0000313" key="7">
    <source>
        <dbReference type="Proteomes" id="UP000242875"/>
    </source>
</evidence>
<evidence type="ECO:0000256" key="2">
    <source>
        <dbReference type="ARBA" id="ARBA00023239"/>
    </source>
</evidence>
<feature type="compositionally biased region" description="Basic residues" evidence="3">
    <location>
        <begin position="1334"/>
        <end position="1349"/>
    </location>
</feature>
<keyword evidence="4" id="KW-1133">Transmembrane helix</keyword>
<feature type="compositionally biased region" description="Low complexity" evidence="3">
    <location>
        <begin position="1365"/>
        <end position="1379"/>
    </location>
</feature>
<evidence type="ECO:0000313" key="6">
    <source>
        <dbReference type="EMBL" id="OZJ03776.1"/>
    </source>
</evidence>
<dbReference type="Pfam" id="PF05426">
    <property type="entry name" value="Alginate_lyase"/>
    <property type="match status" value="1"/>
</dbReference>
<feature type="compositionally biased region" description="Basic residues" evidence="3">
    <location>
        <begin position="1391"/>
        <end position="1406"/>
    </location>
</feature>
<evidence type="ECO:0000256" key="1">
    <source>
        <dbReference type="ARBA" id="ARBA00022729"/>
    </source>
</evidence>
<dbReference type="OrthoDB" id="63533at2759"/>
<dbReference type="GO" id="GO:0003676">
    <property type="term" value="F:nucleic acid binding"/>
    <property type="evidence" value="ECO:0007669"/>
    <property type="project" value="InterPro"/>
</dbReference>
<dbReference type="PANTHER" id="PTHR23149:SF9">
    <property type="entry name" value="G PATCH DOMAIN-CONTAINING PROTEIN 4"/>
    <property type="match status" value="1"/>
</dbReference>
<keyword evidence="4" id="KW-0472">Membrane</keyword>
<feature type="region of interest" description="Disordered" evidence="3">
    <location>
        <begin position="1270"/>
        <end position="1414"/>
    </location>
</feature>
<evidence type="ECO:0000256" key="3">
    <source>
        <dbReference type="SAM" id="MobiDB-lite"/>
    </source>
</evidence>
<dbReference type="Gene3D" id="1.50.10.100">
    <property type="entry name" value="Chondroitin AC/alginate lyase"/>
    <property type="match status" value="1"/>
</dbReference>
<dbReference type="InterPro" id="IPR029069">
    <property type="entry name" value="HotDog_dom_sf"/>
</dbReference>